<feature type="region of interest" description="Disordered" evidence="8">
    <location>
        <begin position="266"/>
        <end position="293"/>
    </location>
</feature>
<sequence length="1250" mass="134543">MFQDQDDASDSYSDMSDTGPRGGGASITGPSKSSSLKGKGKATATTTGKSNNKQDELALPAEEEKDVKRRSSKACDNCRKSKCKCARPIDPETGHPVGVCENCLQAGTECTYNGASRKRGPPKGCASKGSQYIEAIESRLHRMEALLGGLLQNDDPRAQTLLGELIVGDEEARDVLTNDLKAASTAPPGSKPRKSWKRAEEVTSAVFPASTSTAAAPAPGLELTLNNRPSWFHDDDLAFGTNITGLEGGRMGTSLAFDASGLGGPRGNKAELEESGSIHGASPGPFGAGIDIGQRSTLSASTGSLPIPLAHLAEGGSAGAGAAAGAASSPRQRRRLNHQSPLIGTSNLVGANVDELKSLAFGFGPQTNQRRLNTRQVGHTGTATYSLSAEAELSPGAGGNPCDSDPMLSMSELADVVGQLSLNENSEVRYHGRSSGLYLISKSARYKDFFWSFPSAGVWPPAEGRVRKTEREILGLDIAEDALPDKATQQLLLDLYWTYVHPHFPIVYKVSFLRGYRHRMSHPETDTRPDTTGIHKIPLVLLLSMFALAARYSDLDGDRTEGKYWSAGDVYLERAKKLLDYDYGSSKLVTVQSLLLLAYREIGTGAMSSSWLFTGMAIRMAQDLGLFRDVEKWFLPVQRFSHEEKQTRKRAWWGCIILDRYTASYIGRPGTIHERDYDTSFPSEDEPDEHEQFVPLRPDGTEWTSPPKSPASVAVPTKAYPQAKVHAMSCFSAAGALAVVINRVSMNSDSSSFMTQEADTIPSRPQIIANIYAIRIRVLGQSSETLLSLLDQSLASWYLALPPQLVYSLASRKVPPPHVLSLHLQFYSALILLHRPFIPGQNSQVLPGSFPSHSICTTSAIAIANIVQVFRKTFTLRQCPPFLTYPLFSAAIIFVYNASFDEALARPAKVYLAQCMDALKEMELIWGSAIRQWELLNGLVDMSEVDISAELSMMNDEAEAVLRGTKRPAQPDSGTATPTSFPARPMGRTPGATTTMPKSRRKSSSTSRGPRTISGGSGPPLPSPSIPEATSQPITFEVPHTSANATPPTTDAMMTQEMHGLFDHLHAAAPTHPSTAQVSPPPLPPQAATGQTPQQSQHSTMHPHQHHRQTYDIMSPSGQMLDLSQFRSAEGSNSTANFHDLLNSFLSPTETPNELSHLPHSLQPLQGQSGSGATLRGTFDSLDAYAAAFQGFPLGVQMSEDWAAYLPNAFFSPLPEGAGTSPMSTGGQRAGSQQPAGVGPLPGSSMSPQN</sequence>
<dbReference type="Pfam" id="PF00172">
    <property type="entry name" value="Zn_clus"/>
    <property type="match status" value="1"/>
</dbReference>
<name>A0A238FN28_9BASI</name>
<accession>A0A238FN28</accession>
<dbReference type="GO" id="GO:0006351">
    <property type="term" value="P:DNA-templated transcription"/>
    <property type="evidence" value="ECO:0007669"/>
    <property type="project" value="InterPro"/>
</dbReference>
<feature type="region of interest" description="Disordered" evidence="8">
    <location>
        <begin position="961"/>
        <end position="1031"/>
    </location>
</feature>
<reference evidence="11" key="1">
    <citation type="submission" date="2016-09" db="EMBL/GenBank/DDBJ databases">
        <authorList>
            <person name="Jeantristanb JTB J.-T."/>
            <person name="Ricardo R."/>
        </authorList>
    </citation>
    <scope>NUCLEOTIDE SEQUENCE [LARGE SCALE GENOMIC DNA]</scope>
</reference>
<keyword evidence="2" id="KW-0479">Metal-binding</keyword>
<dbReference type="CDD" id="cd12148">
    <property type="entry name" value="fungal_TF_MHR"/>
    <property type="match status" value="1"/>
</dbReference>
<keyword evidence="3" id="KW-0862">Zinc</keyword>
<keyword evidence="11" id="KW-1185">Reference proteome</keyword>
<dbReference type="GO" id="GO:0003677">
    <property type="term" value="F:DNA binding"/>
    <property type="evidence" value="ECO:0007669"/>
    <property type="project" value="UniProtKB-KW"/>
</dbReference>
<dbReference type="PANTHER" id="PTHR31313">
    <property type="entry name" value="TY1 ENHANCER ACTIVATOR"/>
    <property type="match status" value="1"/>
</dbReference>
<evidence type="ECO:0000256" key="3">
    <source>
        <dbReference type="ARBA" id="ARBA00022833"/>
    </source>
</evidence>
<feature type="region of interest" description="Disordered" evidence="8">
    <location>
        <begin position="1"/>
        <end position="71"/>
    </location>
</feature>
<feature type="compositionally biased region" description="Polar residues" evidence="8">
    <location>
        <begin position="1163"/>
        <end position="1172"/>
    </location>
</feature>
<dbReference type="CDD" id="cd00067">
    <property type="entry name" value="GAL4"/>
    <property type="match status" value="1"/>
</dbReference>
<dbReference type="InterPro" id="IPR051615">
    <property type="entry name" value="Transcr_Regulatory_Elem"/>
</dbReference>
<gene>
    <name evidence="10" type="ORF">BQ2448_7220</name>
</gene>
<evidence type="ECO:0000256" key="5">
    <source>
        <dbReference type="ARBA" id="ARBA00023125"/>
    </source>
</evidence>
<keyword evidence="4" id="KW-0805">Transcription regulation</keyword>
<feature type="region of interest" description="Disordered" evidence="8">
    <location>
        <begin position="1216"/>
        <end position="1250"/>
    </location>
</feature>
<feature type="compositionally biased region" description="Low complexity" evidence="8">
    <location>
        <begin position="1086"/>
        <end position="1097"/>
    </location>
</feature>
<dbReference type="GO" id="GO:0005634">
    <property type="term" value="C:nucleus"/>
    <property type="evidence" value="ECO:0007669"/>
    <property type="project" value="UniProtKB-SubCell"/>
</dbReference>
<evidence type="ECO:0000256" key="8">
    <source>
        <dbReference type="SAM" id="MobiDB-lite"/>
    </source>
</evidence>
<dbReference type="PANTHER" id="PTHR31313:SF78">
    <property type="entry name" value="TRANSCRIPTION FACTOR DOMAIN-CONTAINING PROTEIN"/>
    <property type="match status" value="1"/>
</dbReference>
<dbReference type="PROSITE" id="PS50048">
    <property type="entry name" value="ZN2_CY6_FUNGAL_2"/>
    <property type="match status" value="1"/>
</dbReference>
<evidence type="ECO:0000256" key="4">
    <source>
        <dbReference type="ARBA" id="ARBA00023015"/>
    </source>
</evidence>
<evidence type="ECO:0000313" key="10">
    <source>
        <dbReference type="EMBL" id="SCV73294.1"/>
    </source>
</evidence>
<dbReference type="Proteomes" id="UP000198372">
    <property type="component" value="Unassembled WGS sequence"/>
</dbReference>
<dbReference type="STRING" id="269621.A0A238FN28"/>
<evidence type="ECO:0000256" key="6">
    <source>
        <dbReference type="ARBA" id="ARBA00023163"/>
    </source>
</evidence>
<dbReference type="InterPro" id="IPR036864">
    <property type="entry name" value="Zn2-C6_fun-type_DNA-bd_sf"/>
</dbReference>
<evidence type="ECO:0000313" key="11">
    <source>
        <dbReference type="Proteomes" id="UP000198372"/>
    </source>
</evidence>
<feature type="compositionally biased region" description="Polar residues" evidence="8">
    <location>
        <begin position="1221"/>
        <end position="1235"/>
    </location>
</feature>
<feature type="compositionally biased region" description="Low complexity" evidence="8">
    <location>
        <begin position="1004"/>
        <end position="1014"/>
    </location>
</feature>
<dbReference type="InterPro" id="IPR007219">
    <property type="entry name" value="XnlR_reg_dom"/>
</dbReference>
<dbReference type="AlphaFoldDB" id="A0A238FN28"/>
<feature type="region of interest" description="Disordered" evidence="8">
    <location>
        <begin position="1150"/>
        <end position="1172"/>
    </location>
</feature>
<dbReference type="GO" id="GO:0008270">
    <property type="term" value="F:zinc ion binding"/>
    <property type="evidence" value="ECO:0007669"/>
    <property type="project" value="InterPro"/>
</dbReference>
<dbReference type="Pfam" id="PF04082">
    <property type="entry name" value="Fungal_trans"/>
    <property type="match status" value="1"/>
</dbReference>
<feature type="compositionally biased region" description="Low complexity" evidence="8">
    <location>
        <begin position="31"/>
        <end position="49"/>
    </location>
</feature>
<protein>
    <submittedName>
        <fullName evidence="10">BQ2448_7220 protein</fullName>
    </submittedName>
</protein>
<keyword evidence="6" id="KW-0804">Transcription</keyword>
<keyword evidence="7" id="KW-0539">Nucleus</keyword>
<feature type="region of interest" description="Disordered" evidence="8">
    <location>
        <begin position="1071"/>
        <end position="1108"/>
    </location>
</feature>
<dbReference type="SUPFAM" id="SSF57701">
    <property type="entry name" value="Zn2/Cys6 DNA-binding domain"/>
    <property type="match status" value="1"/>
</dbReference>
<dbReference type="EMBL" id="FMSP01000018">
    <property type="protein sequence ID" value="SCV73294.1"/>
    <property type="molecule type" value="Genomic_DNA"/>
</dbReference>
<evidence type="ECO:0000256" key="1">
    <source>
        <dbReference type="ARBA" id="ARBA00004123"/>
    </source>
</evidence>
<organism evidence="10 11">
    <name type="scientific">Microbotryum intermedium</name>
    <dbReference type="NCBI Taxonomy" id="269621"/>
    <lineage>
        <taxon>Eukaryota</taxon>
        <taxon>Fungi</taxon>
        <taxon>Dikarya</taxon>
        <taxon>Basidiomycota</taxon>
        <taxon>Pucciniomycotina</taxon>
        <taxon>Microbotryomycetes</taxon>
        <taxon>Microbotryales</taxon>
        <taxon>Microbotryaceae</taxon>
        <taxon>Microbotryum</taxon>
    </lineage>
</organism>
<dbReference type="SMART" id="SM00906">
    <property type="entry name" value="Fungal_trans"/>
    <property type="match status" value="1"/>
</dbReference>
<dbReference type="InterPro" id="IPR001138">
    <property type="entry name" value="Zn2Cys6_DnaBD"/>
</dbReference>
<dbReference type="GO" id="GO:0000981">
    <property type="term" value="F:DNA-binding transcription factor activity, RNA polymerase II-specific"/>
    <property type="evidence" value="ECO:0007669"/>
    <property type="project" value="InterPro"/>
</dbReference>
<keyword evidence="5" id="KW-0238">DNA-binding</keyword>
<evidence type="ECO:0000256" key="2">
    <source>
        <dbReference type="ARBA" id="ARBA00022723"/>
    </source>
</evidence>
<evidence type="ECO:0000259" key="9">
    <source>
        <dbReference type="PROSITE" id="PS50048"/>
    </source>
</evidence>
<dbReference type="Gene3D" id="4.10.240.10">
    <property type="entry name" value="Zn(2)-C6 fungal-type DNA-binding domain"/>
    <property type="match status" value="1"/>
</dbReference>
<evidence type="ECO:0000256" key="7">
    <source>
        <dbReference type="ARBA" id="ARBA00023242"/>
    </source>
</evidence>
<dbReference type="OrthoDB" id="2123952at2759"/>
<comment type="subcellular location">
    <subcellularLocation>
        <location evidence="1">Nucleus</location>
    </subcellularLocation>
</comment>
<dbReference type="SMART" id="SM00066">
    <property type="entry name" value="GAL4"/>
    <property type="match status" value="1"/>
</dbReference>
<feature type="domain" description="Zn(2)-C6 fungal-type" evidence="9">
    <location>
        <begin position="74"/>
        <end position="112"/>
    </location>
</feature>
<proteinExistence type="predicted"/>